<evidence type="ECO:0000256" key="3">
    <source>
        <dbReference type="ARBA" id="ARBA00022801"/>
    </source>
</evidence>
<protein>
    <recommendedName>
        <fullName evidence="9">Creatinase N-terminal domain-containing protein</fullName>
    </recommendedName>
</protein>
<dbReference type="OrthoDB" id="9995434at2759"/>
<evidence type="ECO:0000259" key="6">
    <source>
        <dbReference type="Pfam" id="PF16188"/>
    </source>
</evidence>
<dbReference type="Gene3D" id="3.40.350.10">
    <property type="entry name" value="Creatinase/prolidase N-terminal domain"/>
    <property type="match status" value="2"/>
</dbReference>
<organism evidence="7 8">
    <name type="scientific">Dendroctonus ponderosae</name>
    <name type="common">Mountain pine beetle</name>
    <dbReference type="NCBI Taxonomy" id="77166"/>
    <lineage>
        <taxon>Eukaryota</taxon>
        <taxon>Metazoa</taxon>
        <taxon>Ecdysozoa</taxon>
        <taxon>Arthropoda</taxon>
        <taxon>Hexapoda</taxon>
        <taxon>Insecta</taxon>
        <taxon>Pterygota</taxon>
        <taxon>Neoptera</taxon>
        <taxon>Endopterygota</taxon>
        <taxon>Coleoptera</taxon>
        <taxon>Polyphaga</taxon>
        <taxon>Cucujiformia</taxon>
        <taxon>Curculionidae</taxon>
        <taxon>Scolytinae</taxon>
        <taxon>Dendroctonus</taxon>
    </lineage>
</organism>
<dbReference type="Gene3D" id="3.90.230.10">
    <property type="entry name" value="Creatinase/methionine aminopeptidase superfamily"/>
    <property type="match status" value="1"/>
</dbReference>
<evidence type="ECO:0000259" key="5">
    <source>
        <dbReference type="Pfam" id="PF01321"/>
    </source>
</evidence>
<keyword evidence="2" id="KW-0479">Metal-binding</keyword>
<accession>U4TXY7</accession>
<dbReference type="InterPro" id="IPR050422">
    <property type="entry name" value="X-Pro_aminopeptidase_P"/>
</dbReference>
<reference evidence="7 8" key="1">
    <citation type="journal article" date="2013" name="Genome Biol.">
        <title>Draft genome of the mountain pine beetle, Dendroctonus ponderosae Hopkins, a major forest pest.</title>
        <authorList>
            <person name="Keeling C.I."/>
            <person name="Yuen M.M."/>
            <person name="Liao N.Y."/>
            <person name="Docking T.R."/>
            <person name="Chan S.K."/>
            <person name="Taylor G.A."/>
            <person name="Palmquist D.L."/>
            <person name="Jackman S.D."/>
            <person name="Nguyen A."/>
            <person name="Li M."/>
            <person name="Henderson H."/>
            <person name="Janes J.K."/>
            <person name="Zhao Y."/>
            <person name="Pandoh P."/>
            <person name="Moore R."/>
            <person name="Sperling F.A."/>
            <person name="Huber D.P."/>
            <person name="Birol I."/>
            <person name="Jones S.J."/>
            <person name="Bohlmann J."/>
        </authorList>
    </citation>
    <scope>NUCLEOTIDE SEQUENCE</scope>
</reference>
<dbReference type="PANTHER" id="PTHR43763:SF6">
    <property type="entry name" value="XAA-PRO AMINOPEPTIDASE 1"/>
    <property type="match status" value="1"/>
</dbReference>
<dbReference type="GO" id="GO:0046872">
    <property type="term" value="F:metal ion binding"/>
    <property type="evidence" value="ECO:0007669"/>
    <property type="project" value="UniProtKB-KW"/>
</dbReference>
<sequence length="754" mass="85706">MQNKTALGALRNRPCALLSPCQSSTKLGRGGRVSQAARSRCVALSTAYDEEMIAKGELRKACSKRGNPLPPPARVNTTMRLIAIRQLMSSEVQLGTHPVDAYIVTSSDEHQNHHVDETINRILGLPFQSVETDEYDRRREYISGFSGSYGDAIITMNKAVLWTDGRYHLQADEQIDCNWLLMREGRKNIPTRAQWLKAEFPNGARLGANPKIISEYMWKQVKHELAGAKIHLIALNVSLVDEIWPKSERPKKRTKDAFVLDFKYTGKNYTAKLEEVRNEVKKAGANAMVVTSLDEIAWLLNIRGRDIPFSPFLRSYLILDMDNVFLYVNSKQLEKNDVLSYLHAQSVFKHYDTVQIRNYSDLWIDLRTKSQLYNKILLPSHCVYSEGASHAIYEHIIPEKRLPHQSPIIYLKSVKNAVEIEGMKRAHVKDGAAMCDFFAYIEAQVSGLTKIALKPERIRWAGKVFTEMDMANILDDFRFEQLESLGNSFRTIVGFAGNGAQPHYIPTKNTNAIVFHNGTVVIESGGQYYEGTTSVTRTIHYGEPDEMMKEAYTRVLVGQISFSVLTFPNNMKIADADILARGPLWEVGLDYLHETGHGVGSFLGVRESPIAIQYDLEVATKQTFQPGYYFTIEPGYYREGYFGVRLQNIFQVVEKPWLQHTSGHKYLGFKTLTLVPYQQKLMTMHLLSTHQRKWLNRYNEEIRQEVGAELKRQGKMDGFYWMMENTKYIPENSATKLSSGICLALIVAALGLAV</sequence>
<dbReference type="FunFam" id="3.90.230.10:FF:000009">
    <property type="entry name" value="xaa-Pro aminopeptidase 2"/>
    <property type="match status" value="1"/>
</dbReference>
<evidence type="ECO:0000313" key="8">
    <source>
        <dbReference type="Proteomes" id="UP000030742"/>
    </source>
</evidence>
<evidence type="ECO:0000313" key="7">
    <source>
        <dbReference type="EMBL" id="ERL86474.1"/>
    </source>
</evidence>
<dbReference type="SUPFAM" id="SSF55920">
    <property type="entry name" value="Creatinase/aminopeptidase"/>
    <property type="match status" value="1"/>
</dbReference>
<dbReference type="InterPro" id="IPR029149">
    <property type="entry name" value="Creatin/AminoP/Spt16_N"/>
</dbReference>
<gene>
    <name evidence="7" type="ORF">D910_03880</name>
</gene>
<comment type="similarity">
    <text evidence="1">Belongs to the peptidase M24B family.</text>
</comment>
<evidence type="ECO:0000259" key="4">
    <source>
        <dbReference type="Pfam" id="PF00557"/>
    </source>
</evidence>
<dbReference type="Pfam" id="PF16189">
    <property type="entry name" value="Creatinase_N_2"/>
    <property type="match status" value="1"/>
</dbReference>
<dbReference type="InterPro" id="IPR000587">
    <property type="entry name" value="Creatinase_N"/>
</dbReference>
<dbReference type="GO" id="GO:0005737">
    <property type="term" value="C:cytoplasm"/>
    <property type="evidence" value="ECO:0007669"/>
    <property type="project" value="UniProtKB-ARBA"/>
</dbReference>
<feature type="domain" description="Creatinase N-terminal" evidence="5">
    <location>
        <begin position="97"/>
        <end position="230"/>
    </location>
</feature>
<dbReference type="GO" id="GO:0004177">
    <property type="term" value="F:aminopeptidase activity"/>
    <property type="evidence" value="ECO:0007669"/>
    <property type="project" value="UniProtKB-ARBA"/>
</dbReference>
<dbReference type="InterPro" id="IPR032416">
    <property type="entry name" value="Peptidase_M24_C"/>
</dbReference>
<dbReference type="InterPro" id="IPR000994">
    <property type="entry name" value="Pept_M24"/>
</dbReference>
<dbReference type="STRING" id="77166.U4TXY7"/>
<dbReference type="Proteomes" id="UP000030742">
    <property type="component" value="Unassembled WGS sequence"/>
</dbReference>
<dbReference type="InterPro" id="IPR036005">
    <property type="entry name" value="Creatinase/aminopeptidase-like"/>
</dbReference>
<proteinExistence type="inferred from homology"/>
<feature type="domain" description="Peptidase M24" evidence="4">
    <location>
        <begin position="421"/>
        <end position="653"/>
    </location>
</feature>
<dbReference type="AlphaFoldDB" id="U4TXY7"/>
<evidence type="ECO:0008006" key="9">
    <source>
        <dbReference type="Google" id="ProtNLM"/>
    </source>
</evidence>
<dbReference type="EMBL" id="KB631815">
    <property type="protein sequence ID" value="ERL86474.1"/>
    <property type="molecule type" value="Genomic_DNA"/>
</dbReference>
<dbReference type="PANTHER" id="PTHR43763">
    <property type="entry name" value="XAA-PRO AMINOPEPTIDASE 1"/>
    <property type="match status" value="1"/>
</dbReference>
<dbReference type="Pfam" id="PF16188">
    <property type="entry name" value="Peptidase_M24_C"/>
    <property type="match status" value="1"/>
</dbReference>
<evidence type="ECO:0000256" key="2">
    <source>
        <dbReference type="ARBA" id="ARBA00022723"/>
    </source>
</evidence>
<evidence type="ECO:0000256" key="1">
    <source>
        <dbReference type="ARBA" id="ARBA00008766"/>
    </source>
</evidence>
<dbReference type="SUPFAM" id="SSF53092">
    <property type="entry name" value="Creatinase/prolidase N-terminal domain"/>
    <property type="match status" value="1"/>
</dbReference>
<dbReference type="Pfam" id="PF00557">
    <property type="entry name" value="Peptidase_M24"/>
    <property type="match status" value="1"/>
</dbReference>
<keyword evidence="3" id="KW-0378">Hydrolase</keyword>
<dbReference type="Pfam" id="PF01321">
    <property type="entry name" value="Creatinase_N"/>
    <property type="match status" value="1"/>
</dbReference>
<name>U4TXY7_DENPD</name>
<feature type="domain" description="Peptidase M24 C-terminal" evidence="6">
    <location>
        <begin position="665"/>
        <end position="728"/>
    </location>
</feature>